<feature type="signal peptide" evidence="2">
    <location>
        <begin position="1"/>
        <end position="27"/>
    </location>
</feature>
<dbReference type="CDD" id="cd00102">
    <property type="entry name" value="IPT"/>
    <property type="match status" value="7"/>
</dbReference>
<evidence type="ECO:0000313" key="4">
    <source>
        <dbReference type="EMBL" id="SDF06631.1"/>
    </source>
</evidence>
<dbReference type="Gene3D" id="2.60.40.10">
    <property type="entry name" value="Immunoglobulins"/>
    <property type="match status" value="13"/>
</dbReference>
<gene>
    <name evidence="4" type="ORF">SAMN04244560_00186</name>
</gene>
<dbReference type="InterPro" id="IPR003961">
    <property type="entry name" value="FN3_dom"/>
</dbReference>
<dbReference type="InterPro" id="IPR036116">
    <property type="entry name" value="FN3_sf"/>
</dbReference>
<dbReference type="SMART" id="SM00429">
    <property type="entry name" value="IPT"/>
    <property type="match status" value="8"/>
</dbReference>
<dbReference type="SMART" id="SM00060">
    <property type="entry name" value="FN3"/>
    <property type="match status" value="1"/>
</dbReference>
<dbReference type="InterPro" id="IPR013783">
    <property type="entry name" value="Ig-like_fold"/>
</dbReference>
<dbReference type="PANTHER" id="PTHR46769">
    <property type="entry name" value="POLYCYSTIC KIDNEY AND HEPATIC DISEASE 1 (AUTOSOMAL RECESSIVE)-LIKE 1"/>
    <property type="match status" value="1"/>
</dbReference>
<dbReference type="SUPFAM" id="SSF81296">
    <property type="entry name" value="E set domains"/>
    <property type="match status" value="11"/>
</dbReference>
<organism evidence="4 5">
    <name type="scientific">Thermoanaerobacter thermohydrosulfuricus</name>
    <name type="common">Clostridium thermohydrosulfuricum</name>
    <dbReference type="NCBI Taxonomy" id="1516"/>
    <lineage>
        <taxon>Bacteria</taxon>
        <taxon>Bacillati</taxon>
        <taxon>Bacillota</taxon>
        <taxon>Clostridia</taxon>
        <taxon>Thermoanaerobacterales</taxon>
        <taxon>Thermoanaerobacteraceae</taxon>
        <taxon>Thermoanaerobacter</taxon>
    </lineage>
</organism>
<dbReference type="EMBL" id="FNBS01000003">
    <property type="protein sequence ID" value="SDF06631.1"/>
    <property type="molecule type" value="Genomic_DNA"/>
</dbReference>
<dbReference type="CDD" id="cd00063">
    <property type="entry name" value="FN3"/>
    <property type="match status" value="1"/>
</dbReference>
<dbReference type="InterPro" id="IPR014756">
    <property type="entry name" value="Ig_E-set"/>
</dbReference>
<dbReference type="InterPro" id="IPR002909">
    <property type="entry name" value="IPT_dom"/>
</dbReference>
<dbReference type="SUPFAM" id="SSF49265">
    <property type="entry name" value="Fibronectin type III"/>
    <property type="match status" value="1"/>
</dbReference>
<evidence type="ECO:0000256" key="1">
    <source>
        <dbReference type="ARBA" id="ARBA00022729"/>
    </source>
</evidence>
<reference evidence="4 5" key="1">
    <citation type="submission" date="2016-10" db="EMBL/GenBank/DDBJ databases">
        <authorList>
            <person name="de Groot N.N."/>
        </authorList>
    </citation>
    <scope>NUCLEOTIDE SEQUENCE [LARGE SCALE GENOMIC DNA]</scope>
    <source>
        <strain evidence="4 5">DSM 569</strain>
    </source>
</reference>
<dbReference type="InterPro" id="IPR052387">
    <property type="entry name" value="Fibrocystin"/>
</dbReference>
<feature type="domain" description="Fibronectin type-III" evidence="3">
    <location>
        <begin position="1460"/>
        <end position="1553"/>
    </location>
</feature>
<dbReference type="RefSeq" id="WP_074591947.1">
    <property type="nucleotide sequence ID" value="NZ_FNBS01000003.1"/>
</dbReference>
<sequence>MKRFLSLAIAVSMILSLFPGNMSKAYGAYSPNITSVASLRLDGTMASPAKGPVDQYTDIKITGSGFVTYDTNGNVVSSVSAVYIDSPIDSNKLTILSANENTIYAKVPPASKIGLSPDTPYTIIVQRSDGQSAAIFNGFTYINNPYISKVALDNFITLVKDSNGNIISRTTKSYIRMEGSYLNDIGLAQINGETASVVSQSGSVLITTIPQNINIDPTTLYTVNVTNIYRGRSNTVQTNIYAVNQDITGLSQYTVIVGDTITIYGHGFSTLGSGFKVYVGANLVNSSDVNIVSDTEMTVKVPAPKDTTLEYQNIDIVAADGSTATLVNALKIIPTPAVITIDNITPNAGSVSGGTKVIIVGQNLREDLIVKFGGVVAKSVQSITLPGLTANQRAIQVTTPPYSKSGPVDVSLVDPITGYTVTKQNGFFYLAVEDTMVVVDMNPDHGYESGNTDVTLWGFNFQKSDDPSPYTVNSDNTEITYTNTNYTYKDPATGNLVEGSRERKLYVTFGGNKAQIKSIFNPGTGQQTLNVLSPSVTLNPPGQDMPVDVVVTVETTIKDANGNVVMHYSEQSSPPTKFTYNPLPSNPQILSISPSSGSRAGGDTVIIQGFDIRPGVKVYFGDKLATVKDLTTGGDNKSVLTVISPPSTALGYVDVKVVNKDADANRGFAIYSKGYYYYTAPSISNIFTNFGSKYGGNFITITGSDFYVGQTVIDGVYMPKYPDVRIGNIQLKVISVEDKDGNIIDGKKLNIGTKIKAIVPETQVPYTVGWQDMTIQNYDGISGTVGGSVTLQNAFEIKDTQKNPTITSVDPNKGPTKGGTPIKILGSNFEKGSIVTIEGVQATVTKVLSGNTEIDATTPPGTLGKKIVQVVNPSDGGTATLVDGFEYLLIETKPQITKVVPNYGGKGTLIYIFGSDFSLKVGDSEGAKAYIGDTVLENVYVINDTTITGIIPDMRYSGLYDIKVVNPDTAQAVAPEKFHFLVPESSPIITSVYPNFGTVKGGTSILIEGSDFRRGAEVFIGGNKATNVTVSPDGKTITATTPPGVPGKTYVTVVNYDGGNYTYGLHEGESGFTYVVPNSQPVITKIEPNSGSTYGGQEVTIYGQDFRISKDENGNILKDENGNPIGPEVYFGNVKAEKVTYIDYGTLKVITPPNVPGKVRVTVVNYDAGLGYIDNGYTYIQSKPQIKEVIPPKFDKAGGTYSIIIGSDFAVPVYDNDKLVVPGSSVYIDGTKVHDVKVVDSTMIKFTAPPVDKIGMKELKVVNPDGGTAVFKIEYVSPNSHPLITSITPNKGSINGGTYVTIKGQDFREKVKVYFDAYEAKVVANTSDTITVITPAADPQKDLDRLADVTVFNIDDGGSYTLKEAFMYIATESNPKITSITPNTGSTKGGETVTITGNDFRQGARVFFGDAEAYNVIVKSYNTIVVTTPGHAEGKVDVIVRNPDYANAVLPQGFTYVQTVPDNPVGFWAESIAGNDHTLYLHWSEAKGAKYYEIYGKTANSADYKFIAATDKLEYYVTNLLPNTTYSFAMRAVNDLGPSDFVYTYATTDTSSNSKYDTSVTGVKNDTTYATANGSLVITLGDDILNTTTYKIDLTGNQYKNISKWVINIPSKYKNKTFTTIWVIMPGFNIKFTLNSLYLSGDYDRITINKLSDKTYDEISRNMPKGYKILSDIYDMTYEKIDGDKTSSYPYFYNKVNVALNVDKNRLGNKNISFSKLMYITAYMSSVPATGLSINNNGISNMMVDSASNNVLGDISYPGRLAVIY</sequence>
<evidence type="ECO:0000259" key="3">
    <source>
        <dbReference type="PROSITE" id="PS50853"/>
    </source>
</evidence>
<keyword evidence="1 2" id="KW-0732">Signal</keyword>
<accession>A0A1G7I1L1</accession>
<protein>
    <submittedName>
        <fullName evidence="4">IPT/TIG domain-containing protein</fullName>
    </submittedName>
</protein>
<dbReference type="Pfam" id="PF01833">
    <property type="entry name" value="TIG"/>
    <property type="match status" value="12"/>
</dbReference>
<dbReference type="PROSITE" id="PS50853">
    <property type="entry name" value="FN3"/>
    <property type="match status" value="1"/>
</dbReference>
<proteinExistence type="predicted"/>
<dbReference type="PANTHER" id="PTHR46769:SF2">
    <property type="entry name" value="FIBROCYSTIN-L ISOFORM 2 PRECURSOR-RELATED"/>
    <property type="match status" value="1"/>
</dbReference>
<dbReference type="Proteomes" id="UP000183404">
    <property type="component" value="Unassembled WGS sequence"/>
</dbReference>
<name>A0A1G7I1L1_THETY</name>
<feature type="chain" id="PRO_5010216102" evidence="2">
    <location>
        <begin position="28"/>
        <end position="1765"/>
    </location>
</feature>
<evidence type="ECO:0000313" key="5">
    <source>
        <dbReference type="Proteomes" id="UP000183404"/>
    </source>
</evidence>
<evidence type="ECO:0000256" key="2">
    <source>
        <dbReference type="SAM" id="SignalP"/>
    </source>
</evidence>